<sequence length="79" mass="9259">MWAAALRRMEQHGLAAAETALRRIFVTEREEVTERKKLNKGEMYKLHPPHQHNTSVFNTAVHNTHRVRYTRPQAHTTPC</sequence>
<proteinExistence type="predicted"/>
<protein>
    <submittedName>
        <fullName evidence="1">Uncharacterized protein</fullName>
    </submittedName>
</protein>
<accession>A0A2J7QFX5</accession>
<evidence type="ECO:0000313" key="2">
    <source>
        <dbReference type="Proteomes" id="UP000235965"/>
    </source>
</evidence>
<reference evidence="1 2" key="1">
    <citation type="submission" date="2017-12" db="EMBL/GenBank/DDBJ databases">
        <title>Hemimetabolous genomes reveal molecular basis of termite eusociality.</title>
        <authorList>
            <person name="Harrison M.C."/>
            <person name="Jongepier E."/>
            <person name="Robertson H.M."/>
            <person name="Arning N."/>
            <person name="Bitard-Feildel T."/>
            <person name="Chao H."/>
            <person name="Childers C.P."/>
            <person name="Dinh H."/>
            <person name="Doddapaneni H."/>
            <person name="Dugan S."/>
            <person name="Gowin J."/>
            <person name="Greiner C."/>
            <person name="Han Y."/>
            <person name="Hu H."/>
            <person name="Hughes D.S.T."/>
            <person name="Huylmans A.-K."/>
            <person name="Kemena C."/>
            <person name="Kremer L.P.M."/>
            <person name="Lee S.L."/>
            <person name="Lopez-Ezquerra A."/>
            <person name="Mallet L."/>
            <person name="Monroy-Kuhn J.M."/>
            <person name="Moser A."/>
            <person name="Murali S.C."/>
            <person name="Muzny D.M."/>
            <person name="Otani S."/>
            <person name="Piulachs M.-D."/>
            <person name="Poelchau M."/>
            <person name="Qu J."/>
            <person name="Schaub F."/>
            <person name="Wada-Katsumata A."/>
            <person name="Worley K.C."/>
            <person name="Xie Q."/>
            <person name="Ylla G."/>
            <person name="Poulsen M."/>
            <person name="Gibbs R.A."/>
            <person name="Schal C."/>
            <person name="Richards S."/>
            <person name="Belles X."/>
            <person name="Korb J."/>
            <person name="Bornberg-Bauer E."/>
        </authorList>
    </citation>
    <scope>NUCLEOTIDE SEQUENCE [LARGE SCALE GENOMIC DNA]</scope>
    <source>
        <tissue evidence="1">Whole body</tissue>
    </source>
</reference>
<gene>
    <name evidence="1" type="ORF">B7P43_G04281</name>
</gene>
<comment type="caution">
    <text evidence="1">The sequence shown here is derived from an EMBL/GenBank/DDBJ whole genome shotgun (WGS) entry which is preliminary data.</text>
</comment>
<organism evidence="1 2">
    <name type="scientific">Cryptotermes secundus</name>
    <dbReference type="NCBI Taxonomy" id="105785"/>
    <lineage>
        <taxon>Eukaryota</taxon>
        <taxon>Metazoa</taxon>
        <taxon>Ecdysozoa</taxon>
        <taxon>Arthropoda</taxon>
        <taxon>Hexapoda</taxon>
        <taxon>Insecta</taxon>
        <taxon>Pterygota</taxon>
        <taxon>Neoptera</taxon>
        <taxon>Polyneoptera</taxon>
        <taxon>Dictyoptera</taxon>
        <taxon>Blattodea</taxon>
        <taxon>Blattoidea</taxon>
        <taxon>Termitoidae</taxon>
        <taxon>Kalotermitidae</taxon>
        <taxon>Cryptotermitinae</taxon>
        <taxon>Cryptotermes</taxon>
    </lineage>
</organism>
<dbReference type="EMBL" id="NEVH01014838">
    <property type="protein sequence ID" value="PNF27482.1"/>
    <property type="molecule type" value="Genomic_DNA"/>
</dbReference>
<name>A0A2J7QFX5_9NEOP</name>
<dbReference type="InParanoid" id="A0A2J7QFX5"/>
<dbReference type="Proteomes" id="UP000235965">
    <property type="component" value="Unassembled WGS sequence"/>
</dbReference>
<evidence type="ECO:0000313" key="1">
    <source>
        <dbReference type="EMBL" id="PNF27482.1"/>
    </source>
</evidence>
<dbReference type="AlphaFoldDB" id="A0A2J7QFX5"/>
<keyword evidence="2" id="KW-1185">Reference proteome</keyword>